<dbReference type="EMBL" id="QVEV01000029">
    <property type="protein sequence ID" value="RGC12564.1"/>
    <property type="molecule type" value="Genomic_DNA"/>
</dbReference>
<evidence type="ECO:0000313" key="3">
    <source>
        <dbReference type="EMBL" id="RGC12564.1"/>
    </source>
</evidence>
<dbReference type="InterPro" id="IPR002104">
    <property type="entry name" value="Integrase_catalytic"/>
</dbReference>
<name>A0A3E2VP85_CLOIN</name>
<dbReference type="Gene3D" id="1.10.443.10">
    <property type="entry name" value="Intergrase catalytic core"/>
    <property type="match status" value="1"/>
</dbReference>
<reference evidence="3 4" key="1">
    <citation type="submission" date="2018-08" db="EMBL/GenBank/DDBJ databases">
        <title>A genome reference for cultivated species of the human gut microbiota.</title>
        <authorList>
            <person name="Zou Y."/>
            <person name="Xue W."/>
            <person name="Luo G."/>
        </authorList>
    </citation>
    <scope>NUCLEOTIDE SEQUENCE [LARGE SCALE GENOMIC DNA]</scope>
    <source>
        <strain evidence="3 4">OF01-2LB</strain>
    </source>
</reference>
<evidence type="ECO:0000256" key="1">
    <source>
        <dbReference type="ARBA" id="ARBA00023172"/>
    </source>
</evidence>
<organism evidence="3 4">
    <name type="scientific">Clostridium innocuum</name>
    <dbReference type="NCBI Taxonomy" id="1522"/>
    <lineage>
        <taxon>Bacteria</taxon>
        <taxon>Bacillati</taxon>
        <taxon>Bacillota</taxon>
        <taxon>Clostridia</taxon>
        <taxon>Eubacteriales</taxon>
        <taxon>Clostridiaceae</taxon>
        <taxon>Clostridium</taxon>
    </lineage>
</organism>
<gene>
    <name evidence="3" type="ORF">DXA38_16460</name>
</gene>
<evidence type="ECO:0000259" key="2">
    <source>
        <dbReference type="Pfam" id="PF00589"/>
    </source>
</evidence>
<dbReference type="InterPro" id="IPR011010">
    <property type="entry name" value="DNA_brk_join_enz"/>
</dbReference>
<dbReference type="GO" id="GO:0006310">
    <property type="term" value="P:DNA recombination"/>
    <property type="evidence" value="ECO:0007669"/>
    <property type="project" value="UniProtKB-KW"/>
</dbReference>
<keyword evidence="1" id="KW-0233">DNA recombination</keyword>
<sequence>MQRRNIFSLCKTSKSLNYLKNENIYDDIIKFQLLTGLRIGETLAIAMNDINFNENYIDINKSVSRVNKEFIVDTPKSNNSYRRIYINKLLKEIINHNLKSNLSIFNSRYVDMLFRFTYCEVVMMNVCLKSCFVKL</sequence>
<protein>
    <recommendedName>
        <fullName evidence="2">Tyr recombinase domain-containing protein</fullName>
    </recommendedName>
</protein>
<dbReference type="GO" id="GO:0003677">
    <property type="term" value="F:DNA binding"/>
    <property type="evidence" value="ECO:0007669"/>
    <property type="project" value="InterPro"/>
</dbReference>
<comment type="caution">
    <text evidence="3">The sequence shown here is derived from an EMBL/GenBank/DDBJ whole genome shotgun (WGS) entry which is preliminary data.</text>
</comment>
<dbReference type="InterPro" id="IPR013762">
    <property type="entry name" value="Integrase-like_cat_sf"/>
</dbReference>
<evidence type="ECO:0000313" key="4">
    <source>
        <dbReference type="Proteomes" id="UP000260025"/>
    </source>
</evidence>
<dbReference type="OrthoDB" id="9785687at2"/>
<dbReference type="SUPFAM" id="SSF56349">
    <property type="entry name" value="DNA breaking-rejoining enzymes"/>
    <property type="match status" value="1"/>
</dbReference>
<dbReference type="Proteomes" id="UP000260025">
    <property type="component" value="Unassembled WGS sequence"/>
</dbReference>
<dbReference type="GO" id="GO:0015074">
    <property type="term" value="P:DNA integration"/>
    <property type="evidence" value="ECO:0007669"/>
    <property type="project" value="InterPro"/>
</dbReference>
<accession>A0A3E2VP85</accession>
<proteinExistence type="predicted"/>
<dbReference type="AlphaFoldDB" id="A0A3E2VP85"/>
<dbReference type="Pfam" id="PF00589">
    <property type="entry name" value="Phage_integrase"/>
    <property type="match status" value="1"/>
</dbReference>
<feature type="domain" description="Tyr recombinase" evidence="2">
    <location>
        <begin position="24"/>
        <end position="98"/>
    </location>
</feature>